<feature type="compositionally biased region" description="Basic and acidic residues" evidence="1">
    <location>
        <begin position="169"/>
        <end position="185"/>
    </location>
</feature>
<sequence>MPKKVSHNTKKKRVKQDTLESFFGASSSPPRPEKASVGGSRKTRRGRPVSHAKGSEDGSQSSDAGAIHFEQVPTSTDEDDLKSSPRRPTKKRRLIKRRAESDEDDARMPASGNEETGLSATKKGTSSKAAGKRRQVLSQDDEDEELAQPRKRKIMKGKRPPSPEEGDEENLRNEVDENRIIESRLRSRGKKSTFQKNLERLKRRKRGQSLASTSSSSEDDEAEVVPFEDARPNRRNRDEDEEDEEDAAEDDTFIVEDDNAVAPELPAEFSMNTYQDLIHHFKIICQLFVHISVHPLDDREAVVNRFSKNQYFSVPLQIARRKLSGMRDSLVASSIWRSDFKKSLETFPEFEVHHLEYSEPGCDACHLGSRMSTRLGRLSGLPYDPTTFESFAERDSSDGDSDDDEDHAKHTKKEFNLGRFCAARTRVYHSFSHWEWALFKALSLEVDELRTGAGARGFVRVAYARGVQPPDDLSDADGIMDWLDQRGVINIEWQKVKEMMESARNLEMKAKRGEADDDD</sequence>
<protein>
    <recommendedName>
        <fullName evidence="2">DUF4211 domain-containing protein</fullName>
    </recommendedName>
</protein>
<keyword evidence="4" id="KW-1185">Reference proteome</keyword>
<name>S8EM97_FOMSC</name>
<dbReference type="InParanoid" id="S8EM97"/>
<dbReference type="OrthoDB" id="21499at2759"/>
<feature type="compositionally biased region" description="Basic residues" evidence="1">
    <location>
        <begin position="149"/>
        <end position="159"/>
    </location>
</feature>
<dbReference type="eggNOG" id="ENOG502S7B9">
    <property type="taxonomic scope" value="Eukaryota"/>
</dbReference>
<evidence type="ECO:0000259" key="2">
    <source>
        <dbReference type="Pfam" id="PF13926"/>
    </source>
</evidence>
<feature type="compositionally biased region" description="Acidic residues" evidence="1">
    <location>
        <begin position="239"/>
        <end position="255"/>
    </location>
</feature>
<evidence type="ECO:0000256" key="1">
    <source>
        <dbReference type="SAM" id="MobiDB-lite"/>
    </source>
</evidence>
<dbReference type="AlphaFoldDB" id="S8EM97"/>
<dbReference type="STRING" id="743788.S8EM97"/>
<evidence type="ECO:0000313" key="4">
    <source>
        <dbReference type="Proteomes" id="UP000015241"/>
    </source>
</evidence>
<feature type="compositionally biased region" description="Polar residues" evidence="1">
    <location>
        <begin position="113"/>
        <end position="128"/>
    </location>
</feature>
<organism evidence="3 4">
    <name type="scientific">Fomitopsis schrenkii</name>
    <name type="common">Brown rot fungus</name>
    <dbReference type="NCBI Taxonomy" id="2126942"/>
    <lineage>
        <taxon>Eukaryota</taxon>
        <taxon>Fungi</taxon>
        <taxon>Dikarya</taxon>
        <taxon>Basidiomycota</taxon>
        <taxon>Agaricomycotina</taxon>
        <taxon>Agaricomycetes</taxon>
        <taxon>Polyporales</taxon>
        <taxon>Fomitopsis</taxon>
    </lineage>
</organism>
<dbReference type="InterPro" id="IPR025451">
    <property type="entry name" value="DUF4211"/>
</dbReference>
<gene>
    <name evidence="3" type="ORF">FOMPIDRAFT_1154972</name>
</gene>
<feature type="compositionally biased region" description="Basic and acidic residues" evidence="1">
    <location>
        <begin position="228"/>
        <end position="238"/>
    </location>
</feature>
<dbReference type="Proteomes" id="UP000015241">
    <property type="component" value="Unassembled WGS sequence"/>
</dbReference>
<feature type="compositionally biased region" description="Basic residues" evidence="1">
    <location>
        <begin position="41"/>
        <end position="50"/>
    </location>
</feature>
<dbReference type="PANTHER" id="PTHR14689">
    <property type="entry name" value="PHORBOL-ESTER_DAG-TYPE DOMAIN-CONTAINING PROTEIN"/>
    <property type="match status" value="1"/>
</dbReference>
<dbReference type="PANTHER" id="PTHR14689:SF0">
    <property type="entry name" value="COILED-COIL DOMAIN-CONTAINING PROTEIN 82"/>
    <property type="match status" value="1"/>
</dbReference>
<feature type="compositionally biased region" description="Basic residues" evidence="1">
    <location>
        <begin position="1"/>
        <end position="14"/>
    </location>
</feature>
<dbReference type="EMBL" id="KE504122">
    <property type="protein sequence ID" value="EPT06167.1"/>
    <property type="molecule type" value="Genomic_DNA"/>
</dbReference>
<accession>S8EM97</accession>
<feature type="domain" description="DUF4211" evidence="2">
    <location>
        <begin position="253"/>
        <end position="388"/>
    </location>
</feature>
<dbReference type="Pfam" id="PF13926">
    <property type="entry name" value="DUF4211"/>
    <property type="match status" value="1"/>
</dbReference>
<dbReference type="GO" id="GO:0005634">
    <property type="term" value="C:nucleus"/>
    <property type="evidence" value="ECO:0007669"/>
    <property type="project" value="TreeGrafter"/>
</dbReference>
<feature type="region of interest" description="Disordered" evidence="1">
    <location>
        <begin position="1"/>
        <end position="255"/>
    </location>
</feature>
<evidence type="ECO:0000313" key="3">
    <source>
        <dbReference type="EMBL" id="EPT06167.1"/>
    </source>
</evidence>
<proteinExistence type="predicted"/>
<dbReference type="HOGENOM" id="CLU_035430_0_0_1"/>
<feature type="compositionally biased region" description="Basic residues" evidence="1">
    <location>
        <begin position="84"/>
        <end position="96"/>
    </location>
</feature>
<reference evidence="3 4" key="1">
    <citation type="journal article" date="2012" name="Science">
        <title>The Paleozoic origin of enzymatic lignin decomposition reconstructed from 31 fungal genomes.</title>
        <authorList>
            <person name="Floudas D."/>
            <person name="Binder M."/>
            <person name="Riley R."/>
            <person name="Barry K."/>
            <person name="Blanchette R.A."/>
            <person name="Henrissat B."/>
            <person name="Martinez A.T."/>
            <person name="Otillar R."/>
            <person name="Spatafora J.W."/>
            <person name="Yadav J.S."/>
            <person name="Aerts A."/>
            <person name="Benoit I."/>
            <person name="Boyd A."/>
            <person name="Carlson A."/>
            <person name="Copeland A."/>
            <person name="Coutinho P.M."/>
            <person name="de Vries R.P."/>
            <person name="Ferreira P."/>
            <person name="Findley K."/>
            <person name="Foster B."/>
            <person name="Gaskell J."/>
            <person name="Glotzer D."/>
            <person name="Gorecki P."/>
            <person name="Heitman J."/>
            <person name="Hesse C."/>
            <person name="Hori C."/>
            <person name="Igarashi K."/>
            <person name="Jurgens J.A."/>
            <person name="Kallen N."/>
            <person name="Kersten P."/>
            <person name="Kohler A."/>
            <person name="Kuees U."/>
            <person name="Kumar T.K.A."/>
            <person name="Kuo A."/>
            <person name="LaButti K."/>
            <person name="Larrondo L.F."/>
            <person name="Lindquist E."/>
            <person name="Ling A."/>
            <person name="Lombard V."/>
            <person name="Lucas S."/>
            <person name="Lundell T."/>
            <person name="Martin R."/>
            <person name="McLaughlin D.J."/>
            <person name="Morgenstern I."/>
            <person name="Morin E."/>
            <person name="Murat C."/>
            <person name="Nagy L.G."/>
            <person name="Nolan M."/>
            <person name="Ohm R.A."/>
            <person name="Patyshakuliyeva A."/>
            <person name="Rokas A."/>
            <person name="Ruiz-Duenas F.J."/>
            <person name="Sabat G."/>
            <person name="Salamov A."/>
            <person name="Samejima M."/>
            <person name="Schmutz J."/>
            <person name="Slot J.C."/>
            <person name="St John F."/>
            <person name="Stenlid J."/>
            <person name="Sun H."/>
            <person name="Sun S."/>
            <person name="Syed K."/>
            <person name="Tsang A."/>
            <person name="Wiebenga A."/>
            <person name="Young D."/>
            <person name="Pisabarro A."/>
            <person name="Eastwood D.C."/>
            <person name="Martin F."/>
            <person name="Cullen D."/>
            <person name="Grigoriev I.V."/>
            <person name="Hibbett D.S."/>
        </authorList>
    </citation>
    <scope>NUCLEOTIDE SEQUENCE</scope>
    <source>
        <strain evidence="4">FP-58527</strain>
    </source>
</reference>